<dbReference type="Pfam" id="PF00240">
    <property type="entry name" value="ubiquitin"/>
    <property type="match status" value="1"/>
</dbReference>
<name>A0A6C0C926_9ZZZZ</name>
<dbReference type="SMART" id="SM00213">
    <property type="entry name" value="UBQ"/>
    <property type="match status" value="1"/>
</dbReference>
<dbReference type="FunFam" id="3.10.20.90:FF:000222">
    <property type="entry name" value="Polyubiquitin 5"/>
    <property type="match status" value="1"/>
</dbReference>
<dbReference type="InterPro" id="IPR019956">
    <property type="entry name" value="Ubiquitin_dom"/>
</dbReference>
<evidence type="ECO:0000259" key="2">
    <source>
        <dbReference type="PROSITE" id="PS50089"/>
    </source>
</evidence>
<feature type="domain" description="Ubiquitin-like" evidence="1">
    <location>
        <begin position="228"/>
        <end position="303"/>
    </location>
</feature>
<dbReference type="PROSITE" id="PS50053">
    <property type="entry name" value="UBIQUITIN_2"/>
    <property type="match status" value="1"/>
</dbReference>
<dbReference type="Gene3D" id="3.10.20.90">
    <property type="entry name" value="Phosphatidylinositol 3-kinase Catalytic Subunit, Chain A, domain 1"/>
    <property type="match status" value="1"/>
</dbReference>
<proteinExistence type="predicted"/>
<sequence length="303" mass="35383">MYHCRSCFCEYDDVGLKNNKISDVFQCDRCFDSDGIVYGLYQECIICMDNNTSMIFNKCGHCVCENCQGTITDGVCIICKSTGNHFILPRTNCDFNLDKIDSTIRKCFKKLYRQIKDTIGQEIYTQFGLYILCSEYYRFLKLLQLNDNNNNPDKLNPSKMIDKIWREHLSDNENYNNTCMLICGYILFRSPTIIVGEHKKTVTLYKKTFNEYPLDFFWPYVYEPNSPMQIYVKLLSGKTITIDTNCDCLIDQIKEYIQNKEGIPSGQQRLIYAGKQLEDGRTIADYKIKPECTIHQVERLRGD</sequence>
<dbReference type="PRINTS" id="PR00348">
    <property type="entry name" value="UBIQUITIN"/>
</dbReference>
<dbReference type="PROSITE" id="PS50089">
    <property type="entry name" value="ZF_RING_2"/>
    <property type="match status" value="1"/>
</dbReference>
<feature type="domain" description="RING-type" evidence="2">
    <location>
        <begin position="44"/>
        <end position="80"/>
    </location>
</feature>
<dbReference type="EMBL" id="MN739353">
    <property type="protein sequence ID" value="QHT00235.1"/>
    <property type="molecule type" value="Genomic_DNA"/>
</dbReference>
<dbReference type="AlphaFoldDB" id="A0A6C0C926"/>
<evidence type="ECO:0008006" key="4">
    <source>
        <dbReference type="Google" id="ProtNLM"/>
    </source>
</evidence>
<organism evidence="3">
    <name type="scientific">viral metagenome</name>
    <dbReference type="NCBI Taxonomy" id="1070528"/>
    <lineage>
        <taxon>unclassified sequences</taxon>
        <taxon>metagenomes</taxon>
        <taxon>organismal metagenomes</taxon>
    </lineage>
</organism>
<dbReference type="SUPFAM" id="SSF54236">
    <property type="entry name" value="Ubiquitin-like"/>
    <property type="match status" value="1"/>
</dbReference>
<dbReference type="Pfam" id="PF13920">
    <property type="entry name" value="zf-C3HC4_3"/>
    <property type="match status" value="1"/>
</dbReference>
<dbReference type="InterPro" id="IPR001841">
    <property type="entry name" value="Znf_RING"/>
</dbReference>
<evidence type="ECO:0000259" key="1">
    <source>
        <dbReference type="PROSITE" id="PS50053"/>
    </source>
</evidence>
<protein>
    <recommendedName>
        <fullName evidence="4">Ubiquitin-like domain-containing protein</fullName>
    </recommendedName>
</protein>
<dbReference type="Gene3D" id="3.30.40.10">
    <property type="entry name" value="Zinc/RING finger domain, C3HC4 (zinc finger)"/>
    <property type="match status" value="1"/>
</dbReference>
<accession>A0A6C0C926</accession>
<dbReference type="InterPro" id="IPR013083">
    <property type="entry name" value="Znf_RING/FYVE/PHD"/>
</dbReference>
<reference evidence="3" key="1">
    <citation type="journal article" date="2020" name="Nature">
        <title>Giant virus diversity and host interactions through global metagenomics.</title>
        <authorList>
            <person name="Schulz F."/>
            <person name="Roux S."/>
            <person name="Paez-Espino D."/>
            <person name="Jungbluth S."/>
            <person name="Walsh D.A."/>
            <person name="Denef V.J."/>
            <person name="McMahon K.D."/>
            <person name="Konstantinidis K.T."/>
            <person name="Eloe-Fadrosh E.A."/>
            <person name="Kyrpides N.C."/>
            <person name="Woyke T."/>
        </authorList>
    </citation>
    <scope>NUCLEOTIDE SEQUENCE</scope>
    <source>
        <strain evidence="3">GVMAG-M-3300020192-26</strain>
    </source>
</reference>
<dbReference type="InterPro" id="IPR000626">
    <property type="entry name" value="Ubiquitin-like_dom"/>
</dbReference>
<evidence type="ECO:0000313" key="3">
    <source>
        <dbReference type="EMBL" id="QHT00235.1"/>
    </source>
</evidence>
<dbReference type="PANTHER" id="PTHR10666">
    <property type="entry name" value="UBIQUITIN"/>
    <property type="match status" value="1"/>
</dbReference>
<dbReference type="InterPro" id="IPR050158">
    <property type="entry name" value="Ubiquitin_ubiquitin-like"/>
</dbReference>
<dbReference type="InterPro" id="IPR029071">
    <property type="entry name" value="Ubiquitin-like_domsf"/>
</dbReference>